<protein>
    <submittedName>
        <fullName evidence="1">Uncharacterized protein</fullName>
    </submittedName>
</protein>
<name>A0A2R4T4C9_9ACTN</name>
<evidence type="ECO:0000313" key="2">
    <source>
        <dbReference type="Proteomes" id="UP000244201"/>
    </source>
</evidence>
<dbReference type="RefSeq" id="WP_108150071.1">
    <property type="nucleotide sequence ID" value="NZ_CP026304.1"/>
</dbReference>
<evidence type="ECO:0000313" key="1">
    <source>
        <dbReference type="EMBL" id="AVZ74009.1"/>
    </source>
</evidence>
<dbReference type="EMBL" id="CP026304">
    <property type="protein sequence ID" value="AVZ74009.1"/>
    <property type="molecule type" value="Genomic_DNA"/>
</dbReference>
<reference evidence="1 2" key="1">
    <citation type="submission" date="2018-01" db="EMBL/GenBank/DDBJ databases">
        <title>Complete genome sequence of Streptomyces lunaelactis MM109T, a Ferroverdin A producer isolated from cave moonmilk deposits.</title>
        <authorList>
            <person name="Naome A."/>
            <person name="Martinet L."/>
            <person name="Maciejewska M."/>
            <person name="Anderssen S."/>
            <person name="Adam D."/>
            <person name="Tenconi E."/>
            <person name="Deflandre B."/>
            <person name="Arguelles-Arias A."/>
            <person name="Calusinska M."/>
            <person name="Copieters W."/>
            <person name="Karim L."/>
            <person name="Hanikenne M."/>
            <person name="Baurain D."/>
            <person name="van Wezel G."/>
            <person name="Smargiasso N."/>
            <person name="de Pauw E."/>
            <person name="Delfosse P."/>
            <person name="Rigali S."/>
        </authorList>
    </citation>
    <scope>NUCLEOTIDE SEQUENCE [LARGE SCALE GENOMIC DNA]</scope>
    <source>
        <strain evidence="1 2">MM109</strain>
    </source>
</reference>
<dbReference type="AlphaFoldDB" id="A0A2R4T4C9"/>
<accession>A0A2R4T4C9</accession>
<dbReference type="KEGG" id="slk:SLUN_19430"/>
<sequence>MECIVAGHMAVTAVEITELVPAVDLDLFIGPNAESTSDRAARLDAARDILADLRESDSEAAAYAAALMHARRLLVRSAQRRSRQSGVAA</sequence>
<dbReference type="GeneID" id="55657427"/>
<proteinExistence type="predicted"/>
<keyword evidence="2" id="KW-1185">Reference proteome</keyword>
<dbReference type="Proteomes" id="UP000244201">
    <property type="component" value="Chromosome"/>
</dbReference>
<dbReference type="OrthoDB" id="4331107at2"/>
<gene>
    <name evidence="1" type="ORF">SLUN_19430</name>
</gene>
<organism evidence="1 2">
    <name type="scientific">Streptomyces lunaelactis</name>
    <dbReference type="NCBI Taxonomy" id="1535768"/>
    <lineage>
        <taxon>Bacteria</taxon>
        <taxon>Bacillati</taxon>
        <taxon>Actinomycetota</taxon>
        <taxon>Actinomycetes</taxon>
        <taxon>Kitasatosporales</taxon>
        <taxon>Streptomycetaceae</taxon>
        <taxon>Streptomyces</taxon>
    </lineage>
</organism>